<accession>A0A1G7MKJ8</accession>
<name>A0A1G7MKJ8_THETY</name>
<evidence type="ECO:0000313" key="1">
    <source>
        <dbReference type="EMBL" id="SDF62253.1"/>
    </source>
</evidence>
<protein>
    <recommendedName>
        <fullName evidence="3">Resolvase, N terminal domain</fullName>
    </recommendedName>
</protein>
<organism evidence="1 2">
    <name type="scientific">Thermoanaerobacter thermohydrosulfuricus</name>
    <name type="common">Clostridium thermohydrosulfuricum</name>
    <dbReference type="NCBI Taxonomy" id="1516"/>
    <lineage>
        <taxon>Bacteria</taxon>
        <taxon>Bacillati</taxon>
        <taxon>Bacillota</taxon>
        <taxon>Clostridia</taxon>
        <taxon>Thermoanaerobacterales</taxon>
        <taxon>Thermoanaerobacteraceae</taxon>
        <taxon>Thermoanaerobacter</taxon>
    </lineage>
</organism>
<proteinExistence type="predicted"/>
<dbReference type="Proteomes" id="UP000183404">
    <property type="component" value="Unassembled WGS sequence"/>
</dbReference>
<reference evidence="1 2" key="1">
    <citation type="submission" date="2016-10" db="EMBL/GenBank/DDBJ databases">
        <authorList>
            <person name="de Groot N.N."/>
        </authorList>
    </citation>
    <scope>NUCLEOTIDE SEQUENCE [LARGE SCALE GENOMIC DNA]</scope>
    <source>
        <strain evidence="1 2">DSM 569</strain>
    </source>
</reference>
<sequence>MELIVLNGKENEEDANKELAEDLIAIVTSFAARIYGQRGGKKHDSNTG</sequence>
<dbReference type="Gene3D" id="1.10.287.2170">
    <property type="match status" value="1"/>
</dbReference>
<evidence type="ECO:0008006" key="3">
    <source>
        <dbReference type="Google" id="ProtNLM"/>
    </source>
</evidence>
<gene>
    <name evidence="1" type="ORF">SAMN04244560_00996</name>
</gene>
<evidence type="ECO:0000313" key="2">
    <source>
        <dbReference type="Proteomes" id="UP000183404"/>
    </source>
</evidence>
<dbReference type="EMBL" id="FNBS01000018">
    <property type="protein sequence ID" value="SDF62253.1"/>
    <property type="molecule type" value="Genomic_DNA"/>
</dbReference>
<dbReference type="AlphaFoldDB" id="A0A1G7MKJ8"/>